<evidence type="ECO:0000313" key="3">
    <source>
        <dbReference type="Proteomes" id="UP001233164"/>
    </source>
</evidence>
<proteinExistence type="predicted"/>
<reference evidence="2 3" key="1">
    <citation type="submission" date="2023-06" db="EMBL/GenBank/DDBJ databases">
        <title>Rhodococcus indonesiensis sp. nov a new member of the Rhodococcus ruber lineage isolated from a sediment of neutral hot spring.</title>
        <authorList>
            <person name="Kusuma A.B."/>
            <person name="Fenylestari G."/>
            <person name="Ammar F."/>
            <person name="Nouioui I."/>
            <person name="Goodfellow M."/>
        </authorList>
    </citation>
    <scope>NUCLEOTIDE SEQUENCE [LARGE SCALE GENOMIC DNA]</scope>
    <source>
        <strain evidence="2 3">CSLK01-03</strain>
    </source>
</reference>
<gene>
    <name evidence="2" type="ORF">QT969_20815</name>
</gene>
<comment type="caution">
    <text evidence="2">The sequence shown here is derived from an EMBL/GenBank/DDBJ whole genome shotgun (WGS) entry which is preliminary data.</text>
</comment>
<organism evidence="2 3">
    <name type="scientific">Rhodococcus indonesiensis</name>
    <dbReference type="NCBI Taxonomy" id="3055869"/>
    <lineage>
        <taxon>Bacteria</taxon>
        <taxon>Bacillati</taxon>
        <taxon>Actinomycetota</taxon>
        <taxon>Actinomycetes</taxon>
        <taxon>Mycobacteriales</taxon>
        <taxon>Nocardiaceae</taxon>
        <taxon>Rhodococcus</taxon>
    </lineage>
</organism>
<keyword evidence="3" id="KW-1185">Reference proteome</keyword>
<evidence type="ECO:0000313" key="2">
    <source>
        <dbReference type="EMBL" id="MDM7490733.1"/>
    </source>
</evidence>
<name>A0ABT7RSW4_9NOCA</name>
<protein>
    <submittedName>
        <fullName evidence="2">Uncharacterized protein</fullName>
    </submittedName>
</protein>
<dbReference type="EMBL" id="JAUBOF010000100">
    <property type="protein sequence ID" value="MDM7490733.1"/>
    <property type="molecule type" value="Genomic_DNA"/>
</dbReference>
<evidence type="ECO:0000256" key="1">
    <source>
        <dbReference type="SAM" id="MobiDB-lite"/>
    </source>
</evidence>
<dbReference type="RefSeq" id="WP_289381087.1">
    <property type="nucleotide sequence ID" value="NZ_JAUBOF010000100.1"/>
</dbReference>
<sequence length="99" mass="10224">MQTPVAGGLFGGAEPCCEAGDGDRGAGSGEQHPDHVFLSLAFLVQPQDLLSAATLLVLVAEKASARVARRDRDTRVREVVGSVGGVGDRRRGAQLAARA</sequence>
<feature type="region of interest" description="Disordered" evidence="1">
    <location>
        <begin position="1"/>
        <end position="30"/>
    </location>
</feature>
<accession>A0ABT7RSW4</accession>
<dbReference type="Proteomes" id="UP001233164">
    <property type="component" value="Unassembled WGS sequence"/>
</dbReference>